<keyword evidence="3" id="KW-1185">Reference proteome</keyword>
<dbReference type="Gene3D" id="3.40.50.1110">
    <property type="entry name" value="SGNH hydrolase"/>
    <property type="match status" value="1"/>
</dbReference>
<feature type="domain" description="SGNH hydrolase-type esterase" evidence="1">
    <location>
        <begin position="51"/>
        <end position="241"/>
    </location>
</feature>
<dbReference type="InterPro" id="IPR051532">
    <property type="entry name" value="Ester_Hydrolysis_Enzymes"/>
</dbReference>
<dbReference type="NCBIfam" id="TIGR01409">
    <property type="entry name" value="TAT_signal_seq"/>
    <property type="match status" value="1"/>
</dbReference>
<dbReference type="CDD" id="cd01834">
    <property type="entry name" value="SGNH_hydrolase_like_2"/>
    <property type="match status" value="1"/>
</dbReference>
<accession>A0A5C5WX66</accession>
<gene>
    <name evidence="2" type="ORF">KOR42_29450</name>
</gene>
<dbReference type="PANTHER" id="PTHR30383">
    <property type="entry name" value="THIOESTERASE 1/PROTEASE 1/LYSOPHOSPHOLIPASE L1"/>
    <property type="match status" value="1"/>
</dbReference>
<dbReference type="InterPro" id="IPR006311">
    <property type="entry name" value="TAT_signal"/>
</dbReference>
<reference evidence="2 3" key="1">
    <citation type="submission" date="2019-02" db="EMBL/GenBank/DDBJ databases">
        <title>Deep-cultivation of Planctomycetes and their phenomic and genomic characterization uncovers novel biology.</title>
        <authorList>
            <person name="Wiegand S."/>
            <person name="Jogler M."/>
            <person name="Boedeker C."/>
            <person name="Pinto D."/>
            <person name="Vollmers J."/>
            <person name="Rivas-Marin E."/>
            <person name="Kohn T."/>
            <person name="Peeters S.H."/>
            <person name="Heuer A."/>
            <person name="Rast P."/>
            <person name="Oberbeckmann S."/>
            <person name="Bunk B."/>
            <person name="Jeske O."/>
            <person name="Meyerdierks A."/>
            <person name="Storesund J.E."/>
            <person name="Kallscheuer N."/>
            <person name="Luecker S."/>
            <person name="Lage O.M."/>
            <person name="Pohl T."/>
            <person name="Merkel B.J."/>
            <person name="Hornburger P."/>
            <person name="Mueller R.-W."/>
            <person name="Bruemmer F."/>
            <person name="Labrenz M."/>
            <person name="Spormann A.M."/>
            <person name="Op Den Camp H."/>
            <person name="Overmann J."/>
            <person name="Amann R."/>
            <person name="Jetten M.S.M."/>
            <person name="Mascher T."/>
            <person name="Medema M.H."/>
            <person name="Devos D.P."/>
            <person name="Kaster A.-K."/>
            <person name="Ovreas L."/>
            <person name="Rohde M."/>
            <person name="Galperin M.Y."/>
            <person name="Jogler C."/>
        </authorList>
    </citation>
    <scope>NUCLEOTIDE SEQUENCE [LARGE SCALE GENOMIC DNA]</scope>
    <source>
        <strain evidence="2 3">KOR42</strain>
    </source>
</reference>
<proteinExistence type="predicted"/>
<evidence type="ECO:0000313" key="2">
    <source>
        <dbReference type="EMBL" id="TWT55317.1"/>
    </source>
</evidence>
<sequence>MTPSNLDRRTFIQAVATGAGAVGIGKIASGQETASGEGSWIQPKSTILFQGDSITDAGRQRDSASVPNKQPGLGNGYAWMAASQLLVAHSDDQLKIFNRGISGNKVFQLANRWDADCLQIKPDVLSILIGVNDIWHRRNGKYDGTIATYRKDYDALLARTVDKLPNVKLVVCEPFLLECGVIDESWWPEFNPFREASREIAEKFGARFVAFQDMFNEAVQYAPPEYWARDGVHPSPYGAQLMAGEWIRVVNGSDADFSARSR</sequence>
<dbReference type="Proteomes" id="UP000317243">
    <property type="component" value="Unassembled WGS sequence"/>
</dbReference>
<dbReference type="EMBL" id="SIHI01000005">
    <property type="protein sequence ID" value="TWT55317.1"/>
    <property type="molecule type" value="Genomic_DNA"/>
</dbReference>
<dbReference type="OrthoDB" id="9794725at2"/>
<dbReference type="SUPFAM" id="SSF52266">
    <property type="entry name" value="SGNH hydrolase"/>
    <property type="match status" value="1"/>
</dbReference>
<keyword evidence="2" id="KW-0378">Hydrolase</keyword>
<dbReference type="InterPro" id="IPR019546">
    <property type="entry name" value="TAT_signal_bac_arc"/>
</dbReference>
<name>A0A5C5WX66_9PLAN</name>
<protein>
    <submittedName>
        <fullName evidence="2">GDSL-like Lipase/Acylhydrolase</fullName>
    </submittedName>
</protein>
<dbReference type="PROSITE" id="PS51318">
    <property type="entry name" value="TAT"/>
    <property type="match status" value="1"/>
</dbReference>
<evidence type="ECO:0000259" key="1">
    <source>
        <dbReference type="Pfam" id="PF13472"/>
    </source>
</evidence>
<dbReference type="InterPro" id="IPR036514">
    <property type="entry name" value="SGNH_hydro_sf"/>
</dbReference>
<dbReference type="InterPro" id="IPR013830">
    <property type="entry name" value="SGNH_hydro"/>
</dbReference>
<dbReference type="AlphaFoldDB" id="A0A5C5WX66"/>
<dbReference type="PANTHER" id="PTHR30383:SF5">
    <property type="entry name" value="SGNH HYDROLASE-TYPE ESTERASE DOMAIN-CONTAINING PROTEIN"/>
    <property type="match status" value="1"/>
</dbReference>
<dbReference type="GO" id="GO:0004622">
    <property type="term" value="F:phosphatidylcholine lysophospholipase activity"/>
    <property type="evidence" value="ECO:0007669"/>
    <property type="project" value="TreeGrafter"/>
</dbReference>
<organism evidence="2 3">
    <name type="scientific">Thalassoglobus neptunius</name>
    <dbReference type="NCBI Taxonomy" id="1938619"/>
    <lineage>
        <taxon>Bacteria</taxon>
        <taxon>Pseudomonadati</taxon>
        <taxon>Planctomycetota</taxon>
        <taxon>Planctomycetia</taxon>
        <taxon>Planctomycetales</taxon>
        <taxon>Planctomycetaceae</taxon>
        <taxon>Thalassoglobus</taxon>
    </lineage>
</organism>
<dbReference type="Pfam" id="PF13472">
    <property type="entry name" value="Lipase_GDSL_2"/>
    <property type="match status" value="1"/>
</dbReference>
<evidence type="ECO:0000313" key="3">
    <source>
        <dbReference type="Proteomes" id="UP000317243"/>
    </source>
</evidence>
<comment type="caution">
    <text evidence="2">The sequence shown here is derived from an EMBL/GenBank/DDBJ whole genome shotgun (WGS) entry which is preliminary data.</text>
</comment>